<evidence type="ECO:0000313" key="2">
    <source>
        <dbReference type="EMBL" id="EPX81474.1"/>
    </source>
</evidence>
<feature type="transmembrane region" description="Helical" evidence="1">
    <location>
        <begin position="20"/>
        <end position="44"/>
    </location>
</feature>
<dbReference type="STRING" id="1123360.thalar_00029"/>
<comment type="caution">
    <text evidence="2">The sequence shown here is derived from an EMBL/GenBank/DDBJ whole genome shotgun (WGS) entry which is preliminary data.</text>
</comment>
<evidence type="ECO:0000256" key="1">
    <source>
        <dbReference type="SAM" id="Phobius"/>
    </source>
</evidence>
<keyword evidence="1" id="KW-0472">Membrane</keyword>
<dbReference type="AlphaFoldDB" id="S9S5K1"/>
<keyword evidence="1" id="KW-1133">Transmembrane helix</keyword>
<evidence type="ECO:0000313" key="3">
    <source>
        <dbReference type="Proteomes" id="UP000015351"/>
    </source>
</evidence>
<organism evidence="2 3">
    <name type="scientific">Litoreibacter arenae DSM 19593</name>
    <dbReference type="NCBI Taxonomy" id="1123360"/>
    <lineage>
        <taxon>Bacteria</taxon>
        <taxon>Pseudomonadati</taxon>
        <taxon>Pseudomonadota</taxon>
        <taxon>Alphaproteobacteria</taxon>
        <taxon>Rhodobacterales</taxon>
        <taxon>Roseobacteraceae</taxon>
        <taxon>Litoreibacter</taxon>
    </lineage>
</organism>
<keyword evidence="1" id="KW-0812">Transmembrane</keyword>
<dbReference type="Proteomes" id="UP000015351">
    <property type="component" value="Unassembled WGS sequence"/>
</dbReference>
<name>S9S5K1_9RHOB</name>
<accession>S9S5K1</accession>
<dbReference type="HOGENOM" id="CLU_2465333_0_0_5"/>
<reference evidence="3" key="1">
    <citation type="journal article" date="2013" name="Stand. Genomic Sci.">
        <title>Genome sequence of the Litoreibacter arenae type strain (DSM 19593(T)), a member of the Roseobacter clade isolated from sea sand.</title>
        <authorList>
            <person name="Riedel T."/>
            <person name="Fiebig A."/>
            <person name="Petersen J."/>
            <person name="Gronow S."/>
            <person name="Kyrpides N.C."/>
            <person name="Goker M."/>
            <person name="Klenk H.P."/>
        </authorList>
    </citation>
    <scope>NUCLEOTIDE SEQUENCE [LARGE SCALE GENOMIC DNA]</scope>
    <source>
        <strain evidence="3">DSM 19593</strain>
    </source>
</reference>
<dbReference type="EMBL" id="AONI01000005">
    <property type="protein sequence ID" value="EPX81474.1"/>
    <property type="molecule type" value="Genomic_DNA"/>
</dbReference>
<proteinExistence type="predicted"/>
<feature type="transmembrane region" description="Helical" evidence="1">
    <location>
        <begin position="65"/>
        <end position="87"/>
    </location>
</feature>
<gene>
    <name evidence="2" type="ORF">thalar_00029</name>
</gene>
<sequence length="88" mass="9397">MGGMMGLMLPWMMHMDSNIGVAFMLSHVVLVGGLAALAMFIPALRRKLVAFKGRHSHMSHLPMMGLGVIGGWAATCAYCLAIGGAHWT</sequence>
<protein>
    <submittedName>
        <fullName evidence="2">Uncharacterized protein</fullName>
    </submittedName>
</protein>
<keyword evidence="3" id="KW-1185">Reference proteome</keyword>